<sequence>MDVARGGQEGGRPKKRTGTSKYDFFKVKVWLGENMDHYYVLSRFLICRMLTVTKIPYIKAVKIALETKKYLVDNNLQDVTQTELENVLFSIIRAKGFDEQYIDCYRMVTQFYQQRQPLCIIICGTAWTGKSTIAQQLASRINIPNVMQTDVIYELLRAGGDSPLHATPLWCRPGLSDAGLVAEFRREARVVRKGMDGDLIKTLTDGKPIIIEGAHQDPGLYIQDFQRRGIIMLPARPAAAISPTRTARTAAAAAASLCSNSRGSGPAAAQAALPAAAAAAAAGVKSAWQPLF</sequence>
<dbReference type="PANTHER" id="PTHR33477">
    <property type="entry name" value="P-LOOP NTPASE DOMAIN-CONTAINING PROTEIN LPA1 HOMOLOG 1"/>
    <property type="match status" value="1"/>
</dbReference>
<reference evidence="2 3" key="1">
    <citation type="submission" date="2023-05" db="EMBL/GenBank/DDBJ databases">
        <title>A 100% complete, gapless, phased diploid assembly of the Scenedesmus obliquus UTEX 3031 genome.</title>
        <authorList>
            <person name="Biondi T.C."/>
            <person name="Hanschen E.R."/>
            <person name="Kwon T."/>
            <person name="Eng W."/>
            <person name="Kruse C.P.S."/>
            <person name="Koehler S.I."/>
            <person name="Kunde Y."/>
            <person name="Gleasner C.D."/>
            <person name="You Mak K.T."/>
            <person name="Polle J."/>
            <person name="Hovde B.T."/>
            <person name="Starkenburg S.R."/>
        </authorList>
    </citation>
    <scope>NUCLEOTIDE SEQUENCE [LARGE SCALE GENOMIC DNA]</scope>
    <source>
        <strain evidence="2 3">DOE0152z</strain>
    </source>
</reference>
<dbReference type="Pfam" id="PF01057">
    <property type="entry name" value="Parvo_NS1"/>
    <property type="match status" value="1"/>
</dbReference>
<dbReference type="InterPro" id="IPR027417">
    <property type="entry name" value="P-loop_NTPase"/>
</dbReference>
<gene>
    <name evidence="2" type="ORF">OEZ85_010517</name>
</gene>
<proteinExistence type="predicted"/>
<dbReference type="PANTHER" id="PTHR33477:SF2">
    <property type="entry name" value="2-PHOSPHOGLYCERATE KINASE"/>
    <property type="match status" value="1"/>
</dbReference>
<evidence type="ECO:0000313" key="3">
    <source>
        <dbReference type="Proteomes" id="UP001244341"/>
    </source>
</evidence>
<protein>
    <recommendedName>
        <fullName evidence="1">Parvovirus non-structural protein 1 helicase domain-containing protein</fullName>
    </recommendedName>
</protein>
<dbReference type="Gene3D" id="3.40.50.300">
    <property type="entry name" value="P-loop containing nucleotide triphosphate hydrolases"/>
    <property type="match status" value="1"/>
</dbReference>
<feature type="domain" description="Parvovirus non-structural protein 1 helicase" evidence="1">
    <location>
        <begin position="63"/>
        <end position="140"/>
    </location>
</feature>
<name>A0ABY8TMY3_TETOB</name>
<dbReference type="SUPFAM" id="SSF52540">
    <property type="entry name" value="P-loop containing nucleoside triphosphate hydrolases"/>
    <property type="match status" value="1"/>
</dbReference>
<dbReference type="InterPro" id="IPR001257">
    <property type="entry name" value="Parvovirus_NS1_helicase"/>
</dbReference>
<evidence type="ECO:0000313" key="2">
    <source>
        <dbReference type="EMBL" id="WIA10325.1"/>
    </source>
</evidence>
<dbReference type="Proteomes" id="UP001244341">
    <property type="component" value="Chromosome 2b"/>
</dbReference>
<dbReference type="EMBL" id="CP126209">
    <property type="protein sequence ID" value="WIA10325.1"/>
    <property type="molecule type" value="Genomic_DNA"/>
</dbReference>
<organism evidence="2 3">
    <name type="scientific">Tetradesmus obliquus</name>
    <name type="common">Green alga</name>
    <name type="synonym">Acutodesmus obliquus</name>
    <dbReference type="NCBI Taxonomy" id="3088"/>
    <lineage>
        <taxon>Eukaryota</taxon>
        <taxon>Viridiplantae</taxon>
        <taxon>Chlorophyta</taxon>
        <taxon>core chlorophytes</taxon>
        <taxon>Chlorophyceae</taxon>
        <taxon>CS clade</taxon>
        <taxon>Sphaeropleales</taxon>
        <taxon>Scenedesmaceae</taxon>
        <taxon>Tetradesmus</taxon>
    </lineage>
</organism>
<evidence type="ECO:0000259" key="1">
    <source>
        <dbReference type="Pfam" id="PF01057"/>
    </source>
</evidence>
<accession>A0ABY8TMY3</accession>
<keyword evidence="3" id="KW-1185">Reference proteome</keyword>